<dbReference type="PRINTS" id="PR01039">
    <property type="entry name" value="TRNASYNTHTRP"/>
</dbReference>
<dbReference type="PANTHER" id="PTHR43766">
    <property type="entry name" value="TRYPTOPHAN--TRNA LIGASE, MITOCHONDRIAL"/>
    <property type="match status" value="1"/>
</dbReference>
<dbReference type="CDD" id="cd00806">
    <property type="entry name" value="TrpRS_core"/>
    <property type="match status" value="1"/>
</dbReference>
<dbReference type="GO" id="GO:0004830">
    <property type="term" value="F:tryptophan-tRNA ligase activity"/>
    <property type="evidence" value="ECO:0007669"/>
    <property type="project" value="UniProtKB-UniRule"/>
</dbReference>
<dbReference type="InterPro" id="IPR014729">
    <property type="entry name" value="Rossmann-like_a/b/a_fold"/>
</dbReference>
<evidence type="ECO:0000256" key="10">
    <source>
        <dbReference type="RuleBase" id="RU363036"/>
    </source>
</evidence>
<comment type="similarity">
    <text evidence="1 10">Belongs to the class-I aminoacyl-tRNA synthetase family.</text>
</comment>
<dbReference type="Proteomes" id="UP000178372">
    <property type="component" value="Unassembled WGS sequence"/>
</dbReference>
<dbReference type="AlphaFoldDB" id="A0A1F7GC69"/>
<evidence type="ECO:0000256" key="4">
    <source>
        <dbReference type="ARBA" id="ARBA00022741"/>
    </source>
</evidence>
<dbReference type="EC" id="6.1.1.2" evidence="2 9"/>
<evidence type="ECO:0000313" key="11">
    <source>
        <dbReference type="EMBL" id="OGK16447.1"/>
    </source>
</evidence>
<evidence type="ECO:0000256" key="2">
    <source>
        <dbReference type="ARBA" id="ARBA00013161"/>
    </source>
</evidence>
<dbReference type="FunFam" id="1.10.240.10:FF:000005">
    <property type="entry name" value="Tryptophan--tRNA ligase"/>
    <property type="match status" value="1"/>
</dbReference>
<comment type="caution">
    <text evidence="11">The sequence shown here is derived from an EMBL/GenBank/DDBJ whole genome shotgun (WGS) entry which is preliminary data.</text>
</comment>
<dbReference type="Gene3D" id="1.10.240.10">
    <property type="entry name" value="Tyrosyl-Transfer RNA Synthetase"/>
    <property type="match status" value="1"/>
</dbReference>
<evidence type="ECO:0000256" key="5">
    <source>
        <dbReference type="ARBA" id="ARBA00022840"/>
    </source>
</evidence>
<reference evidence="11 12" key="1">
    <citation type="journal article" date="2016" name="Nat. Commun.">
        <title>Thousands of microbial genomes shed light on interconnected biogeochemical processes in an aquifer system.</title>
        <authorList>
            <person name="Anantharaman K."/>
            <person name="Brown C.T."/>
            <person name="Hug L.A."/>
            <person name="Sharon I."/>
            <person name="Castelle C.J."/>
            <person name="Probst A.J."/>
            <person name="Thomas B.C."/>
            <person name="Singh A."/>
            <person name="Wilkins M.J."/>
            <person name="Karaoz U."/>
            <person name="Brodie E.L."/>
            <person name="Williams K.H."/>
            <person name="Hubbard S.S."/>
            <person name="Banfield J.F."/>
        </authorList>
    </citation>
    <scope>NUCLEOTIDE SEQUENCE [LARGE SCALE GENOMIC DNA]</scope>
</reference>
<protein>
    <recommendedName>
        <fullName evidence="2 9">Tryptophan--tRNA ligase</fullName>
        <ecNumber evidence="2 9">6.1.1.2</ecNumber>
    </recommendedName>
</protein>
<dbReference type="SUPFAM" id="SSF52374">
    <property type="entry name" value="Nucleotidylyl transferase"/>
    <property type="match status" value="1"/>
</dbReference>
<organism evidence="11 12">
    <name type="scientific">Candidatus Roizmanbacteria bacterium RIFCSPHIGHO2_01_FULL_39_12b</name>
    <dbReference type="NCBI Taxonomy" id="1802030"/>
    <lineage>
        <taxon>Bacteria</taxon>
        <taxon>Candidatus Roizmaniibacteriota</taxon>
    </lineage>
</organism>
<gene>
    <name evidence="11" type="ORF">A2690_03810</name>
</gene>
<name>A0A1F7GC69_9BACT</name>
<evidence type="ECO:0000256" key="8">
    <source>
        <dbReference type="ARBA" id="ARBA00049929"/>
    </source>
</evidence>
<dbReference type="InterPro" id="IPR002305">
    <property type="entry name" value="aa-tRNA-synth_Ic"/>
</dbReference>
<keyword evidence="6 10" id="KW-0648">Protein biosynthesis</keyword>
<sequence length="327" mass="36838">MKKRVLNGMRATGKLHLGNYLGSAKGMTALQETSDHECLYCVVDLHAMTTPYDKVLLQHTTRSVIIDYLACGIDPDKSALFVQSHVTQHAEFAFFCAMMSTVARCSHLPTYKEKVKQYPQHVTMAMLNYPMLMTSDILLYKATDVPVGLDQEPHMEIAREVARRFNADYGMDFPEPQRFITKGQYIPSLTGEGKMSKSVEGSYIALTDDLDTIRKKIRSVPTATVAGGEMSPSVKTLFVLLELLAQNECAQFKKAYDDQTLKFVELKDALSDAIYKELKPIQTKRHEIESNIPYVDKVIKEGAEKARDIASKTVREVKEKMGLLLLR</sequence>
<evidence type="ECO:0000256" key="6">
    <source>
        <dbReference type="ARBA" id="ARBA00022917"/>
    </source>
</evidence>
<evidence type="ECO:0000256" key="9">
    <source>
        <dbReference type="NCBIfam" id="TIGR00233"/>
    </source>
</evidence>
<evidence type="ECO:0000256" key="1">
    <source>
        <dbReference type="ARBA" id="ARBA00005594"/>
    </source>
</evidence>
<dbReference type="EMBL" id="MFZF01000016">
    <property type="protein sequence ID" value="OGK16447.1"/>
    <property type="molecule type" value="Genomic_DNA"/>
</dbReference>
<keyword evidence="7 10" id="KW-0030">Aminoacyl-tRNA synthetase</keyword>
<evidence type="ECO:0000256" key="7">
    <source>
        <dbReference type="ARBA" id="ARBA00023146"/>
    </source>
</evidence>
<accession>A0A1F7GC69</accession>
<evidence type="ECO:0000313" key="12">
    <source>
        <dbReference type="Proteomes" id="UP000178372"/>
    </source>
</evidence>
<dbReference type="InterPro" id="IPR002306">
    <property type="entry name" value="Trp-tRNA-ligase"/>
</dbReference>
<keyword evidence="5 10" id="KW-0067">ATP-binding</keyword>
<proteinExistence type="inferred from homology"/>
<evidence type="ECO:0000256" key="3">
    <source>
        <dbReference type="ARBA" id="ARBA00022598"/>
    </source>
</evidence>
<keyword evidence="3 10" id="KW-0436">Ligase</keyword>
<dbReference type="GO" id="GO:0006436">
    <property type="term" value="P:tryptophanyl-tRNA aminoacylation"/>
    <property type="evidence" value="ECO:0007669"/>
    <property type="project" value="UniProtKB-UniRule"/>
</dbReference>
<keyword evidence="4 10" id="KW-0547">Nucleotide-binding</keyword>
<dbReference type="GO" id="GO:0005737">
    <property type="term" value="C:cytoplasm"/>
    <property type="evidence" value="ECO:0007669"/>
    <property type="project" value="UniProtKB-UniRule"/>
</dbReference>
<dbReference type="Gene3D" id="3.40.50.620">
    <property type="entry name" value="HUPs"/>
    <property type="match status" value="1"/>
</dbReference>
<dbReference type="NCBIfam" id="TIGR00233">
    <property type="entry name" value="trpS"/>
    <property type="match status" value="1"/>
</dbReference>
<dbReference type="Pfam" id="PF00579">
    <property type="entry name" value="tRNA-synt_1b"/>
    <property type="match status" value="1"/>
</dbReference>
<dbReference type="GO" id="GO:0005524">
    <property type="term" value="F:ATP binding"/>
    <property type="evidence" value="ECO:0007669"/>
    <property type="project" value="UniProtKB-KW"/>
</dbReference>
<dbReference type="InterPro" id="IPR050203">
    <property type="entry name" value="Trp-tRNA_synthetase"/>
</dbReference>
<dbReference type="PANTHER" id="PTHR43766:SF1">
    <property type="entry name" value="TRYPTOPHAN--TRNA LIGASE, MITOCHONDRIAL"/>
    <property type="match status" value="1"/>
</dbReference>
<comment type="catalytic activity">
    <reaction evidence="8">
        <text>tRNA(Trp) + L-tryptophan + ATP = L-tryptophyl-tRNA(Trp) + AMP + diphosphate + H(+)</text>
        <dbReference type="Rhea" id="RHEA:24080"/>
        <dbReference type="Rhea" id="RHEA-COMP:9671"/>
        <dbReference type="Rhea" id="RHEA-COMP:9705"/>
        <dbReference type="ChEBI" id="CHEBI:15378"/>
        <dbReference type="ChEBI" id="CHEBI:30616"/>
        <dbReference type="ChEBI" id="CHEBI:33019"/>
        <dbReference type="ChEBI" id="CHEBI:57912"/>
        <dbReference type="ChEBI" id="CHEBI:78442"/>
        <dbReference type="ChEBI" id="CHEBI:78535"/>
        <dbReference type="ChEBI" id="CHEBI:456215"/>
        <dbReference type="EC" id="6.1.1.2"/>
    </reaction>
</comment>